<dbReference type="GO" id="GO:0004049">
    <property type="term" value="F:anthranilate synthase activity"/>
    <property type="evidence" value="ECO:0007669"/>
    <property type="project" value="UniProtKB-EC"/>
</dbReference>
<keyword evidence="10 14" id="KW-0057">Aromatic amino acid biosynthesis</keyword>
<evidence type="ECO:0000256" key="2">
    <source>
        <dbReference type="ARBA" id="ARBA00009562"/>
    </source>
</evidence>
<evidence type="ECO:0000313" key="20">
    <source>
        <dbReference type="Proteomes" id="UP000503183"/>
    </source>
</evidence>
<keyword evidence="9 16" id="KW-0460">Magnesium</keyword>
<comment type="pathway">
    <text evidence="1 14">Amino-acid biosynthesis; L-tryptophan biosynthesis; L-tryptophan from chorismate: step 1/5.</text>
</comment>
<proteinExistence type="inferred from homology"/>
<dbReference type="Pfam" id="PF00425">
    <property type="entry name" value="Chorismate_bind"/>
    <property type="match status" value="1"/>
</dbReference>
<evidence type="ECO:0000256" key="14">
    <source>
        <dbReference type="PIRNR" id="PIRNR001373"/>
    </source>
</evidence>
<comment type="function">
    <text evidence="12">Part of a heterotetrameric complex that catalyzes the two-step biosynthesis of anthranilate, an intermediate in the biosynthesis of L-tryptophan. In the first step, the glutamine-binding beta subunit (TrpG) of anthranilate synthase (AS) provides the glutamine amidotransferase activity which generates ammonia as a substrate that, along with chorismate, is used in the second step, catalyzed by the large alpha subunit of AS (TrpE) to produce anthranilate. In the absence of TrpG, TrpE can synthesize anthranilate directly from chorismate and high concentrations of ammonia.</text>
</comment>
<dbReference type="InterPro" id="IPR005257">
    <property type="entry name" value="Anth_synth_I_TrpE"/>
</dbReference>
<dbReference type="InterPro" id="IPR015890">
    <property type="entry name" value="Chorismate_C"/>
</dbReference>
<dbReference type="PRINTS" id="PR00095">
    <property type="entry name" value="ANTSNTHASEI"/>
</dbReference>
<dbReference type="InterPro" id="IPR006805">
    <property type="entry name" value="Anth_synth_I_N"/>
</dbReference>
<keyword evidence="7 16" id="KW-0479">Metal-binding</keyword>
<evidence type="ECO:0000256" key="5">
    <source>
        <dbReference type="ARBA" id="ARBA00020653"/>
    </source>
</evidence>
<evidence type="ECO:0000256" key="4">
    <source>
        <dbReference type="ARBA" id="ARBA00012266"/>
    </source>
</evidence>
<evidence type="ECO:0000256" key="7">
    <source>
        <dbReference type="ARBA" id="ARBA00022723"/>
    </source>
</evidence>
<dbReference type="EMBL" id="CP048749">
    <property type="protein sequence ID" value="QIQ42192.1"/>
    <property type="molecule type" value="Genomic_DNA"/>
</dbReference>
<evidence type="ECO:0000256" key="6">
    <source>
        <dbReference type="ARBA" id="ARBA00022605"/>
    </source>
</evidence>
<comment type="catalytic activity">
    <reaction evidence="13 14">
        <text>chorismate + L-glutamine = anthranilate + pyruvate + L-glutamate + H(+)</text>
        <dbReference type="Rhea" id="RHEA:21732"/>
        <dbReference type="ChEBI" id="CHEBI:15361"/>
        <dbReference type="ChEBI" id="CHEBI:15378"/>
        <dbReference type="ChEBI" id="CHEBI:16567"/>
        <dbReference type="ChEBI" id="CHEBI:29748"/>
        <dbReference type="ChEBI" id="CHEBI:29985"/>
        <dbReference type="ChEBI" id="CHEBI:58359"/>
        <dbReference type="EC" id="4.1.3.27"/>
    </reaction>
</comment>
<accession>A0A6G9JW17</accession>
<dbReference type="PANTHER" id="PTHR11236">
    <property type="entry name" value="AMINOBENZOATE/ANTHRANILATE SYNTHASE"/>
    <property type="match status" value="1"/>
</dbReference>
<sequence>MEKGLYDIKIIQRKANYHTDPTKIFNHLCGSRSATLLLETAEVNKKNDLESIMIIDSAIRISAIRNSVSITALSKNGTKILSLLKKKSYHQELKILEKENTINFIFPPIKKNIDEDKKIFSLSVFDSFRFIIKIFNNTKKINKAMFFGGLFSYDLISNFELLPSIKKNQKCPDFCFYLAETLLVLDHQKKTCLIQGSIFSENFDEKKRIEKRIKEIQKKLEEKFTVIPKNQVKLKTDLTSNMSDFQYSSVIKKLQKLIEKGEIFQVVPSRKFFLPCNNPLASYQELKKNNPSPYMFFMQDESFILFGASPESSLKYDEKTRQIELYPIAGTRPRGRKKNGILDLDLDSRIELEMRTNHKELAEHLMLVDLARNDLARICVPGSRYVSDLVRVDKYSHVMHLVSRVIGKLKNGLDALHAYSSCMNMGTLTGAPKVRAMQLIAECEGESRGSYGGAIGYFTSSGNLDTCITIRSAYIENNIATIQAGAGIVFNSIPSDEVRESLNKAKAVIDAIKRAH</sequence>
<comment type="subunit">
    <text evidence="3">Heterotetramer consisting of two non-identical subunits: a beta subunit (TrpG) and a large alpha subunit (TrpE).</text>
</comment>
<dbReference type="NCBIfam" id="TIGR00565">
    <property type="entry name" value="trpE_proteo"/>
    <property type="match status" value="1"/>
</dbReference>
<dbReference type="Gene3D" id="3.60.120.10">
    <property type="entry name" value="Anthranilate synthase"/>
    <property type="match status" value="1"/>
</dbReference>
<dbReference type="SUPFAM" id="SSF56322">
    <property type="entry name" value="ADC synthase"/>
    <property type="match status" value="1"/>
</dbReference>
<comment type="cofactor">
    <cofactor evidence="16">
        <name>Mg(2+)</name>
        <dbReference type="ChEBI" id="CHEBI:18420"/>
    </cofactor>
    <text evidence="16">Binds 1 Mg(2+) ion per subunit.</text>
</comment>
<dbReference type="GO" id="GO:0046872">
    <property type="term" value="F:metal ion binding"/>
    <property type="evidence" value="ECO:0007669"/>
    <property type="project" value="UniProtKB-KW"/>
</dbReference>
<reference evidence="19 20" key="1">
    <citation type="submission" date="2020-02" db="EMBL/GenBank/DDBJ databases">
        <title>Parallel evolution in the integration of a co-obligate aphid symbiosis.</title>
        <authorList>
            <person name="Monnin D."/>
            <person name="Jackson R."/>
            <person name="Kiers E.T."/>
            <person name="Bunker M."/>
            <person name="Ellers J."/>
            <person name="Henry L.M."/>
        </authorList>
    </citation>
    <scope>NUCLEOTIDE SEQUENCE [LARGE SCALE GENOMIC DNA]</scope>
    <source>
        <strain evidence="19">MCAR-56B</strain>
        <plasmid evidence="20">ptrp</plasmid>
    </source>
</reference>
<geneLocation type="plasmid" evidence="20">
    <name>ptrp</name>
</geneLocation>
<feature type="domain" description="Chorismate-utilising enzyme C-terminal" evidence="17">
    <location>
        <begin position="246"/>
        <end position="504"/>
    </location>
</feature>
<keyword evidence="19" id="KW-0614">Plasmid</keyword>
<dbReference type="AlphaFoldDB" id="A0A6G9JW17"/>
<evidence type="ECO:0000256" key="9">
    <source>
        <dbReference type="ARBA" id="ARBA00022842"/>
    </source>
</evidence>
<evidence type="ECO:0000256" key="10">
    <source>
        <dbReference type="ARBA" id="ARBA00023141"/>
    </source>
</evidence>
<dbReference type="GO" id="GO:0000162">
    <property type="term" value="P:L-tryptophan biosynthetic process"/>
    <property type="evidence" value="ECO:0007669"/>
    <property type="project" value="UniProtKB-UniPathway"/>
</dbReference>
<dbReference type="Pfam" id="PF04715">
    <property type="entry name" value="Anth_synt_I_N"/>
    <property type="match status" value="1"/>
</dbReference>
<evidence type="ECO:0000259" key="18">
    <source>
        <dbReference type="Pfam" id="PF04715"/>
    </source>
</evidence>
<dbReference type="Proteomes" id="UP000503183">
    <property type="component" value="Plasmid pTrp"/>
</dbReference>
<feature type="binding site" evidence="15">
    <location>
        <begin position="485"/>
        <end position="487"/>
    </location>
    <ligand>
        <name>chorismate</name>
        <dbReference type="ChEBI" id="CHEBI:29748"/>
    </ligand>
</feature>
<evidence type="ECO:0000256" key="8">
    <source>
        <dbReference type="ARBA" id="ARBA00022822"/>
    </source>
</evidence>
<feature type="binding site" evidence="15">
    <location>
        <begin position="293"/>
        <end position="295"/>
    </location>
    <ligand>
        <name>L-tryptophan</name>
        <dbReference type="ChEBI" id="CHEBI:57912"/>
    </ligand>
</feature>
<dbReference type="UniPathway" id="UPA00035">
    <property type="reaction ID" value="UER00040"/>
</dbReference>
<feature type="binding site" evidence="16">
    <location>
        <position position="500"/>
    </location>
    <ligand>
        <name>Mg(2+)</name>
        <dbReference type="ChEBI" id="CHEBI:18420"/>
    </ligand>
</feature>
<keyword evidence="6 14" id="KW-0028">Amino-acid biosynthesis</keyword>
<evidence type="ECO:0000256" key="3">
    <source>
        <dbReference type="ARBA" id="ARBA00011575"/>
    </source>
</evidence>
<dbReference type="InterPro" id="IPR019999">
    <property type="entry name" value="Anth_synth_I-like"/>
</dbReference>
<protein>
    <recommendedName>
        <fullName evidence="5 14">Anthranilate synthase component 1</fullName>
        <ecNumber evidence="4 14">4.1.3.27</ecNumber>
    </recommendedName>
</protein>
<evidence type="ECO:0000256" key="16">
    <source>
        <dbReference type="PIRSR" id="PIRSR001373-2"/>
    </source>
</evidence>
<dbReference type="PANTHER" id="PTHR11236:SF49">
    <property type="entry name" value="ANTHRANILATE SYNTHASE COMPONENT 1"/>
    <property type="match status" value="1"/>
</dbReference>
<evidence type="ECO:0000256" key="12">
    <source>
        <dbReference type="ARBA" id="ARBA00025634"/>
    </source>
</evidence>
<feature type="binding site" evidence="15">
    <location>
        <position position="451"/>
    </location>
    <ligand>
        <name>chorismate</name>
        <dbReference type="ChEBI" id="CHEBI:29748"/>
    </ligand>
</feature>
<evidence type="ECO:0000256" key="13">
    <source>
        <dbReference type="ARBA" id="ARBA00047683"/>
    </source>
</evidence>
<feature type="binding site" evidence="15">
    <location>
        <position position="471"/>
    </location>
    <ligand>
        <name>chorismate</name>
        <dbReference type="ChEBI" id="CHEBI:29748"/>
    </ligand>
</feature>
<dbReference type="NCBIfam" id="NF010079">
    <property type="entry name" value="PRK13564.1"/>
    <property type="match status" value="1"/>
</dbReference>
<feature type="binding site" evidence="16">
    <location>
        <position position="363"/>
    </location>
    <ligand>
        <name>Mg(2+)</name>
        <dbReference type="ChEBI" id="CHEBI:18420"/>
    </ligand>
</feature>
<evidence type="ECO:0000259" key="17">
    <source>
        <dbReference type="Pfam" id="PF00425"/>
    </source>
</evidence>
<dbReference type="PIRSF" id="PIRSF001373">
    <property type="entry name" value="TrpE"/>
    <property type="match status" value="1"/>
</dbReference>
<evidence type="ECO:0000256" key="15">
    <source>
        <dbReference type="PIRSR" id="PIRSR001373-1"/>
    </source>
</evidence>
<dbReference type="EC" id="4.1.3.27" evidence="4 14"/>
<gene>
    <name evidence="19" type="ORF">G4A98_03085</name>
</gene>
<keyword evidence="8 14" id="KW-0822">Tryptophan biosynthesis</keyword>
<feature type="binding site" evidence="15">
    <location>
        <begin position="330"/>
        <end position="331"/>
    </location>
    <ligand>
        <name>chorismate</name>
        <dbReference type="ChEBI" id="CHEBI:29748"/>
    </ligand>
</feature>
<evidence type="ECO:0000256" key="1">
    <source>
        <dbReference type="ARBA" id="ARBA00004873"/>
    </source>
</evidence>
<keyword evidence="11 14" id="KW-0456">Lyase</keyword>
<name>A0A6G9JW17_9GAMM</name>
<comment type="similarity">
    <text evidence="2 14">Belongs to the anthranilate synthase component I family.</text>
</comment>
<feature type="domain" description="Anthranilate synthase component I N-terminal" evidence="18">
    <location>
        <begin position="20"/>
        <end position="194"/>
    </location>
</feature>
<evidence type="ECO:0000256" key="11">
    <source>
        <dbReference type="ARBA" id="ARBA00023239"/>
    </source>
</evidence>
<evidence type="ECO:0000313" key="19">
    <source>
        <dbReference type="EMBL" id="QIQ42192.1"/>
    </source>
</evidence>
<dbReference type="InterPro" id="IPR005801">
    <property type="entry name" value="ADC_synthase"/>
</dbReference>
<organism evidence="19 20">
    <name type="scientific">Buchnera aphidicola</name>
    <name type="common">Microlophium carnosum</name>
    <dbReference type="NCBI Taxonomy" id="2708354"/>
    <lineage>
        <taxon>Bacteria</taxon>
        <taxon>Pseudomonadati</taxon>
        <taxon>Pseudomonadota</taxon>
        <taxon>Gammaproteobacteria</taxon>
        <taxon>Enterobacterales</taxon>
        <taxon>Erwiniaceae</taxon>
        <taxon>Buchnera</taxon>
    </lineage>
</organism>